<evidence type="ECO:0000259" key="1">
    <source>
        <dbReference type="Pfam" id="PF04149"/>
    </source>
</evidence>
<name>A0ABT0ZT92_9PSEU</name>
<protein>
    <submittedName>
        <fullName evidence="3">DUF397 domain-containing protein</fullName>
    </submittedName>
</protein>
<keyword evidence="4" id="KW-1185">Reference proteome</keyword>
<comment type="caution">
    <text evidence="3">The sequence shown here is derived from an EMBL/GenBank/DDBJ whole genome shotgun (WGS) entry which is preliminary data.</text>
</comment>
<feature type="domain" description="DUF5753" evidence="2">
    <location>
        <begin position="2"/>
        <end position="62"/>
    </location>
</feature>
<organism evidence="3 4">
    <name type="scientific">Pseudonocardia humida</name>
    <dbReference type="NCBI Taxonomy" id="2800819"/>
    <lineage>
        <taxon>Bacteria</taxon>
        <taxon>Bacillati</taxon>
        <taxon>Actinomycetota</taxon>
        <taxon>Actinomycetes</taxon>
        <taxon>Pseudonocardiales</taxon>
        <taxon>Pseudonocardiaceae</taxon>
        <taxon>Pseudonocardia</taxon>
    </lineage>
</organism>
<dbReference type="Proteomes" id="UP001165283">
    <property type="component" value="Unassembled WGS sequence"/>
</dbReference>
<sequence length="138" mass="14710">MAGGVVLLGYEHLGEPDIAHVEHAVGALRTQKASDVDRAGLVFGRVRSAALDPTESLTRIEEAAARLRRAEATVDLTQAQWRTSSYSGTNGASCVEVAFLPGEVAVRDTKDRTRPPQSHSPAAWRAFVAAVRAGRFGS</sequence>
<evidence type="ECO:0000259" key="2">
    <source>
        <dbReference type="Pfam" id="PF19054"/>
    </source>
</evidence>
<dbReference type="EMBL" id="JAGSOV010000009">
    <property type="protein sequence ID" value="MCO1653927.1"/>
    <property type="molecule type" value="Genomic_DNA"/>
</dbReference>
<dbReference type="InterPro" id="IPR043917">
    <property type="entry name" value="DUF5753"/>
</dbReference>
<dbReference type="InterPro" id="IPR007278">
    <property type="entry name" value="DUF397"/>
</dbReference>
<evidence type="ECO:0000313" key="3">
    <source>
        <dbReference type="EMBL" id="MCO1653927.1"/>
    </source>
</evidence>
<feature type="domain" description="DUF397" evidence="1">
    <location>
        <begin position="79"/>
        <end position="132"/>
    </location>
</feature>
<reference evidence="3" key="1">
    <citation type="submission" date="2021-04" db="EMBL/GenBank/DDBJ databases">
        <title>Pseudonocardia sp. nov., isolated from sandy soil of mangrove forest.</title>
        <authorList>
            <person name="Zan Z."/>
            <person name="Huang R."/>
            <person name="Liu W."/>
        </authorList>
    </citation>
    <scope>NUCLEOTIDE SEQUENCE</scope>
    <source>
        <strain evidence="3">S2-4</strain>
    </source>
</reference>
<proteinExistence type="predicted"/>
<accession>A0ABT0ZT92</accession>
<dbReference type="Pfam" id="PF19054">
    <property type="entry name" value="DUF5753"/>
    <property type="match status" value="1"/>
</dbReference>
<evidence type="ECO:0000313" key="4">
    <source>
        <dbReference type="Proteomes" id="UP001165283"/>
    </source>
</evidence>
<gene>
    <name evidence="3" type="ORF">KDL28_02540</name>
</gene>
<dbReference type="Pfam" id="PF04149">
    <property type="entry name" value="DUF397"/>
    <property type="match status" value="1"/>
</dbReference>